<gene>
    <name evidence="1" type="ORF">OXD698_LOCUS52930</name>
</gene>
<reference evidence="1" key="1">
    <citation type="submission" date="2021-02" db="EMBL/GenBank/DDBJ databases">
        <authorList>
            <person name="Nowell W R."/>
        </authorList>
    </citation>
    <scope>NUCLEOTIDE SEQUENCE</scope>
</reference>
<dbReference type="EMBL" id="CAJOAZ010029521">
    <property type="protein sequence ID" value="CAF4425918.1"/>
    <property type="molecule type" value="Genomic_DNA"/>
</dbReference>
<name>A0A820QS14_9BILA</name>
<evidence type="ECO:0000313" key="1">
    <source>
        <dbReference type="EMBL" id="CAF4425918.1"/>
    </source>
</evidence>
<accession>A0A820QS14</accession>
<sequence>GRFFDLYQRLQLDNTLCSLYHSSAAAAMNRHKRLHSSKYLKQQKVIIIKTEQQIQVIDSNDSESGEESEDDNIPQNKTNIITDVPLIENILDFLASDFIEVQSYLVIFL</sequence>
<proteinExistence type="predicted"/>
<protein>
    <submittedName>
        <fullName evidence="1">Uncharacterized protein</fullName>
    </submittedName>
</protein>
<comment type="caution">
    <text evidence="1">The sequence shown here is derived from an EMBL/GenBank/DDBJ whole genome shotgun (WGS) entry which is preliminary data.</text>
</comment>
<organism evidence="1 2">
    <name type="scientific">Adineta steineri</name>
    <dbReference type="NCBI Taxonomy" id="433720"/>
    <lineage>
        <taxon>Eukaryota</taxon>
        <taxon>Metazoa</taxon>
        <taxon>Spiralia</taxon>
        <taxon>Gnathifera</taxon>
        <taxon>Rotifera</taxon>
        <taxon>Eurotatoria</taxon>
        <taxon>Bdelloidea</taxon>
        <taxon>Adinetida</taxon>
        <taxon>Adinetidae</taxon>
        <taxon>Adineta</taxon>
    </lineage>
</organism>
<dbReference type="Proteomes" id="UP000663844">
    <property type="component" value="Unassembled WGS sequence"/>
</dbReference>
<dbReference type="AlphaFoldDB" id="A0A820QS14"/>
<evidence type="ECO:0000313" key="2">
    <source>
        <dbReference type="Proteomes" id="UP000663844"/>
    </source>
</evidence>
<feature type="non-terminal residue" evidence="1">
    <location>
        <position position="1"/>
    </location>
</feature>